<dbReference type="Pfam" id="PF13529">
    <property type="entry name" value="Peptidase_C39_2"/>
    <property type="match status" value="1"/>
</dbReference>
<dbReference type="EMBL" id="AP025564">
    <property type="protein sequence ID" value="BDE95502.1"/>
    <property type="molecule type" value="Genomic_DNA"/>
</dbReference>
<evidence type="ECO:0000313" key="4">
    <source>
        <dbReference type="Proteomes" id="UP001320544"/>
    </source>
</evidence>
<gene>
    <name evidence="3" type="ORF">CE91St30_08350</name>
</gene>
<dbReference type="PANTHER" id="PTHR37806">
    <property type="entry name" value="LMO0724 PROTEIN"/>
    <property type="match status" value="1"/>
</dbReference>
<evidence type="ECO:0000259" key="2">
    <source>
        <dbReference type="Pfam" id="PF13529"/>
    </source>
</evidence>
<reference evidence="3 4" key="1">
    <citation type="submission" date="2022-01" db="EMBL/GenBank/DDBJ databases">
        <title>Novel bile acid biosynthetic pathways are enriched in the microbiome of centenarians.</title>
        <authorList>
            <person name="Sato Y."/>
            <person name="Atarashi K."/>
            <person name="Plichta R.D."/>
            <person name="Arai Y."/>
            <person name="Sasajima S."/>
            <person name="Kearney M.S."/>
            <person name="Suda W."/>
            <person name="Takeshita K."/>
            <person name="Sasaki T."/>
            <person name="Okamoto S."/>
            <person name="Skelly N.A."/>
            <person name="Okamura Y."/>
            <person name="Vlamakis H."/>
            <person name="Li Y."/>
            <person name="Tanoue T."/>
            <person name="Takei H."/>
            <person name="Nittono H."/>
            <person name="Narushima S."/>
            <person name="Irie J."/>
            <person name="Itoh H."/>
            <person name="Moriya K."/>
            <person name="Sugiura Y."/>
            <person name="Suematsu M."/>
            <person name="Moritoki N."/>
            <person name="Shibata S."/>
            <person name="Littman R.D."/>
            <person name="Fischbach A.M."/>
            <person name="Uwamino Y."/>
            <person name="Inoue T."/>
            <person name="Honda A."/>
            <person name="Hattori M."/>
            <person name="Murai T."/>
            <person name="Xavier J.R."/>
            <person name="Hirose N."/>
            <person name="Honda K."/>
        </authorList>
    </citation>
    <scope>NUCLEOTIDE SEQUENCE [LARGE SCALE GENOMIC DNA]</scope>
    <source>
        <strain evidence="3 4">CE91-St30</strain>
    </source>
</reference>
<keyword evidence="1" id="KW-0732">Signal</keyword>
<feature type="chain" id="PRO_5046570698" description="Peptidase C39-like domain-containing protein" evidence="1">
    <location>
        <begin position="19"/>
        <end position="246"/>
    </location>
</feature>
<organism evidence="3 4">
    <name type="scientific">Raoultibacter timonensis</name>
    <dbReference type="NCBI Taxonomy" id="1907662"/>
    <lineage>
        <taxon>Bacteria</taxon>
        <taxon>Bacillati</taxon>
        <taxon>Actinomycetota</taxon>
        <taxon>Coriobacteriia</taxon>
        <taxon>Eggerthellales</taxon>
        <taxon>Eggerthellaceae</taxon>
        <taxon>Raoultibacter</taxon>
    </lineage>
</organism>
<proteinExistence type="predicted"/>
<protein>
    <recommendedName>
        <fullName evidence="2">Peptidase C39-like domain-containing protein</fullName>
    </recommendedName>
</protein>
<evidence type="ECO:0000256" key="1">
    <source>
        <dbReference type="SAM" id="SignalP"/>
    </source>
</evidence>
<dbReference type="InterPro" id="IPR039564">
    <property type="entry name" value="Peptidase_C39-like"/>
</dbReference>
<accession>A0ABM7WH28</accession>
<sequence length="246" mass="25840">MFLKAGFACIFASAAAFAAVFGPIGDPVASAAELSLADRVSAAAAASEAARTVGSASATVEVPSLLQNPELPTGCESVALTDVLLFYGFDLEKTDIADWWLPTSSTDFVFSFLGDPRDAASHACLAPCIAQTANSYLSDCGSALSASDMTGWTFSEVLAKVESGCPVIVWATVDLKDPGDEPYLTQWENGRLYGLYANNHCMVVCGFDTEASTVTVCDPLEGIVDYDMGLLAERFVELGSQAVVIE</sequence>
<feature type="signal peptide" evidence="1">
    <location>
        <begin position="1"/>
        <end position="18"/>
    </location>
</feature>
<feature type="domain" description="Peptidase C39-like" evidence="2">
    <location>
        <begin position="61"/>
        <end position="219"/>
    </location>
</feature>
<evidence type="ECO:0000313" key="3">
    <source>
        <dbReference type="EMBL" id="BDE95502.1"/>
    </source>
</evidence>
<name>A0ABM7WH28_9ACTN</name>
<dbReference type="Gene3D" id="3.90.70.10">
    <property type="entry name" value="Cysteine proteinases"/>
    <property type="match status" value="1"/>
</dbReference>
<dbReference type="PANTHER" id="PTHR37806:SF1">
    <property type="entry name" value="PEPTIDASE C39-LIKE DOMAIN-CONTAINING PROTEIN"/>
    <property type="match status" value="1"/>
</dbReference>
<dbReference type="Proteomes" id="UP001320544">
    <property type="component" value="Chromosome"/>
</dbReference>
<keyword evidence="4" id="KW-1185">Reference proteome</keyword>